<accession>A0A947DIR4</accession>
<organism evidence="1 2">
    <name type="scientific">Leptothoe spongobia TAU-MAC 1115</name>
    <dbReference type="NCBI Taxonomy" id="1967444"/>
    <lineage>
        <taxon>Bacteria</taxon>
        <taxon>Bacillati</taxon>
        <taxon>Cyanobacteriota</taxon>
        <taxon>Cyanophyceae</taxon>
        <taxon>Nodosilineales</taxon>
        <taxon>Cymatolegaceae</taxon>
        <taxon>Leptothoe</taxon>
        <taxon>Leptothoe spongobia</taxon>
    </lineage>
</organism>
<dbReference type="EMBL" id="JADOES010000032">
    <property type="protein sequence ID" value="MBT9316746.1"/>
    <property type="molecule type" value="Genomic_DNA"/>
</dbReference>
<comment type="caution">
    <text evidence="1">The sequence shown here is derived from an EMBL/GenBank/DDBJ whole genome shotgun (WGS) entry which is preliminary data.</text>
</comment>
<evidence type="ECO:0000313" key="1">
    <source>
        <dbReference type="EMBL" id="MBT9316746.1"/>
    </source>
</evidence>
<reference evidence="1" key="2">
    <citation type="journal article" date="2021" name="Mar. Drugs">
        <title>Genome Reduction and Secondary Metabolism of the Marine Sponge-Associated Cyanobacterium Leptothoe.</title>
        <authorList>
            <person name="Konstantinou D."/>
            <person name="Popin R.V."/>
            <person name="Fewer D.P."/>
            <person name="Sivonen K."/>
            <person name="Gkelis S."/>
        </authorList>
    </citation>
    <scope>NUCLEOTIDE SEQUENCE</scope>
    <source>
        <strain evidence="1">TAU-MAC 1115</strain>
    </source>
</reference>
<evidence type="ECO:0000313" key="2">
    <source>
        <dbReference type="Proteomes" id="UP000717364"/>
    </source>
</evidence>
<sequence length="168" mass="19512">MGSVADSFVPQDFDVPAVLETDEYRLRMLTINDVVKDFDAVVTSEEHLQGIFPPPSSWPQGLNLEQDLIDLGWHQKEFQRRTSFAYTMMSLDESRCLGCVYFYPSDRQGYDAYALLWARQSELASGLEERLLLAVRQWLADVWPFESVGFPGRDLSWDEWFALPERYN</sequence>
<protein>
    <submittedName>
        <fullName evidence="1">GNAT family N-acetyltransferase</fullName>
    </submittedName>
</protein>
<proteinExistence type="predicted"/>
<gene>
    <name evidence="1" type="ORF">IXB50_15065</name>
</gene>
<keyword evidence="2" id="KW-1185">Reference proteome</keyword>
<dbReference type="Proteomes" id="UP000717364">
    <property type="component" value="Unassembled WGS sequence"/>
</dbReference>
<dbReference type="AlphaFoldDB" id="A0A947DIR4"/>
<name>A0A947DIR4_9CYAN</name>
<reference evidence="1" key="1">
    <citation type="submission" date="2020-11" db="EMBL/GenBank/DDBJ databases">
        <authorList>
            <person name="Konstantinou D."/>
            <person name="Gkelis S."/>
            <person name="Popin R."/>
            <person name="Fewer D."/>
            <person name="Sivonen K."/>
        </authorList>
    </citation>
    <scope>NUCLEOTIDE SEQUENCE</scope>
    <source>
        <strain evidence="1">TAU-MAC 1115</strain>
    </source>
</reference>